<dbReference type="Gene3D" id="1.10.290.10">
    <property type="entry name" value="Topoisomerase I, domain 4"/>
    <property type="match status" value="1"/>
</dbReference>
<proteinExistence type="inferred from homology"/>
<feature type="domain" description="Topo IA-type catalytic" evidence="2">
    <location>
        <begin position="1"/>
        <end position="155"/>
    </location>
</feature>
<keyword evidence="1" id="KW-0238">DNA-binding</keyword>
<name>U6MAH5_EIMMA</name>
<keyword evidence="1" id="KW-0799">Topoisomerase</keyword>
<reference evidence="3" key="1">
    <citation type="submission" date="2013-10" db="EMBL/GenBank/DDBJ databases">
        <title>Genomic analysis of the causative agents of coccidiosis in chickens.</title>
        <authorList>
            <person name="Reid A.J."/>
            <person name="Blake D."/>
            <person name="Billington K."/>
            <person name="Browne H."/>
            <person name="Dunn M."/>
            <person name="Hung S."/>
            <person name="Kawahara F."/>
            <person name="Miranda-Saavedra D."/>
            <person name="Mourier T."/>
            <person name="Nagra H."/>
            <person name="Otto T.D."/>
            <person name="Rawlings N."/>
            <person name="Sanchez A."/>
            <person name="Sanders M."/>
            <person name="Subramaniam C."/>
            <person name="Tay Y."/>
            <person name="Dear P."/>
            <person name="Doerig C."/>
            <person name="Gruber A."/>
            <person name="Parkinson J."/>
            <person name="Shirley M."/>
            <person name="Wan K.L."/>
            <person name="Berriman M."/>
            <person name="Tomley F."/>
            <person name="Pain A."/>
        </authorList>
    </citation>
    <scope>NUCLEOTIDE SEQUENCE [LARGE SCALE GENOMIC DNA]</scope>
    <source>
        <strain evidence="3">Weybridge</strain>
    </source>
</reference>
<dbReference type="PROSITE" id="PS52039">
    <property type="entry name" value="TOPO_IA_2"/>
    <property type="match status" value="1"/>
</dbReference>
<dbReference type="GO" id="GO:0006310">
    <property type="term" value="P:DNA recombination"/>
    <property type="evidence" value="ECO:0007669"/>
    <property type="project" value="TreeGrafter"/>
</dbReference>
<dbReference type="InterPro" id="IPR023406">
    <property type="entry name" value="Topo_IA_AS"/>
</dbReference>
<dbReference type="SUPFAM" id="SSF56712">
    <property type="entry name" value="Prokaryotic type I DNA topoisomerase"/>
    <property type="match status" value="1"/>
</dbReference>
<dbReference type="GO" id="GO:0005634">
    <property type="term" value="C:nucleus"/>
    <property type="evidence" value="ECO:0007669"/>
    <property type="project" value="TreeGrafter"/>
</dbReference>
<comment type="catalytic activity">
    <reaction evidence="1">
        <text>ATP-independent breakage of single-stranded DNA, followed by passage and rejoining.</text>
        <dbReference type="EC" id="5.6.2.1"/>
    </reaction>
</comment>
<reference evidence="3" key="2">
    <citation type="submission" date="2013-10" db="EMBL/GenBank/DDBJ databases">
        <authorList>
            <person name="Aslett M."/>
        </authorList>
    </citation>
    <scope>NUCLEOTIDE SEQUENCE [LARGE SCALE GENOMIC DNA]</scope>
    <source>
        <strain evidence="3">Weybridge</strain>
    </source>
</reference>
<keyword evidence="1 3" id="KW-0413">Isomerase</keyword>
<dbReference type="PANTHER" id="PTHR11390:SF20">
    <property type="entry name" value="DNA TOPOISOMERASE 3-BETA-1"/>
    <property type="match status" value="1"/>
</dbReference>
<gene>
    <name evidence="3" type="ORF">EMWEY_00057690</name>
</gene>
<dbReference type="VEuPathDB" id="ToxoDB:EMWEY_00057690"/>
<dbReference type="RefSeq" id="XP_013336152.1">
    <property type="nucleotide sequence ID" value="XM_013480698.1"/>
</dbReference>
<evidence type="ECO:0000256" key="1">
    <source>
        <dbReference type="RuleBase" id="RU362092"/>
    </source>
</evidence>
<comment type="similarity">
    <text evidence="1">Belongs to the type IA topoisomerase family.</text>
</comment>
<organism evidence="3 4">
    <name type="scientific">Eimeria maxima</name>
    <name type="common">Coccidian parasite</name>
    <dbReference type="NCBI Taxonomy" id="5804"/>
    <lineage>
        <taxon>Eukaryota</taxon>
        <taxon>Sar</taxon>
        <taxon>Alveolata</taxon>
        <taxon>Apicomplexa</taxon>
        <taxon>Conoidasida</taxon>
        <taxon>Coccidia</taxon>
        <taxon>Eucoccidiorida</taxon>
        <taxon>Eimeriorina</taxon>
        <taxon>Eimeriidae</taxon>
        <taxon>Eimeria</taxon>
    </lineage>
</organism>
<dbReference type="InterPro" id="IPR000380">
    <property type="entry name" value="Topo_IA"/>
</dbReference>
<dbReference type="GO" id="GO:0006265">
    <property type="term" value="P:DNA topological change"/>
    <property type="evidence" value="ECO:0007669"/>
    <property type="project" value="InterPro"/>
</dbReference>
<evidence type="ECO:0000313" key="4">
    <source>
        <dbReference type="Proteomes" id="UP000030763"/>
    </source>
</evidence>
<dbReference type="GO" id="GO:0003677">
    <property type="term" value="F:DNA binding"/>
    <property type="evidence" value="ECO:0007669"/>
    <property type="project" value="UniProtKB-KW"/>
</dbReference>
<dbReference type="Pfam" id="PF01131">
    <property type="entry name" value="Topoisom_bac"/>
    <property type="match status" value="1"/>
</dbReference>
<dbReference type="InterPro" id="IPR023405">
    <property type="entry name" value="Topo_IA_core_domain"/>
</dbReference>
<dbReference type="GO" id="GO:0006281">
    <property type="term" value="P:DNA repair"/>
    <property type="evidence" value="ECO:0007669"/>
    <property type="project" value="TreeGrafter"/>
</dbReference>
<keyword evidence="4" id="KW-1185">Reference proteome</keyword>
<dbReference type="OrthoDB" id="430051at2759"/>
<comment type="function">
    <text evidence="1">Introduces a single-strand break via transesterification at a target site in duplex DNA. Releases the supercoiling and torsional tension of DNA introduced during the DNA replication and transcription by transiently cleaving and rejoining one strand of the DNA duplex. The scissile phosphodiester is attacked by the catalytic tyrosine of the enzyme, resulting in the formation of a DNA-(5'-phosphotyrosyl)-enzyme intermediate and the expulsion of a 3'-OH DNA strand.</text>
</comment>
<dbReference type="PROSITE" id="PS00396">
    <property type="entry name" value="TOPO_IA_1"/>
    <property type="match status" value="1"/>
</dbReference>
<dbReference type="AlphaFoldDB" id="U6MAH5"/>
<accession>U6MAH5</accession>
<dbReference type="Proteomes" id="UP000030763">
    <property type="component" value="Unassembled WGS sequence"/>
</dbReference>
<dbReference type="EC" id="5.6.2.1" evidence="1"/>
<dbReference type="InterPro" id="IPR013826">
    <property type="entry name" value="Topo_IA_cen_sub3"/>
</dbReference>
<dbReference type="EMBL" id="HG720473">
    <property type="protein sequence ID" value="CDJ59504.1"/>
    <property type="molecule type" value="Genomic_DNA"/>
</dbReference>
<dbReference type="InterPro" id="IPR013497">
    <property type="entry name" value="Topo_IA_cen"/>
</dbReference>
<dbReference type="GeneID" id="25339755"/>
<evidence type="ECO:0000313" key="3">
    <source>
        <dbReference type="EMBL" id="CDJ59504.1"/>
    </source>
</evidence>
<protein>
    <recommendedName>
        <fullName evidence="1">DNA topoisomerase</fullName>
        <ecNumber evidence="1">5.6.2.1</ecNumber>
    </recommendedName>
</protein>
<dbReference type="PANTHER" id="PTHR11390">
    <property type="entry name" value="PROKARYOTIC DNA TOPOISOMERASE"/>
    <property type="match status" value="1"/>
</dbReference>
<sequence>MLTPTLQLCVHRSDAINSFTPETYYYIDAAVSVGGQEIHMNWSRRQVFDLSVAQTFLAIVSEGIGGKCESIKETEEIICMPKALNTVELLKAASNRLGIGPHRAMQIAERLYLGGFITYPRTETSSYPPSFDAKAAIAAHANNPYWGQHARDILQ</sequence>
<dbReference type="GO" id="GO:0003917">
    <property type="term" value="F:DNA topoisomerase type I (single strand cut, ATP-independent) activity"/>
    <property type="evidence" value="ECO:0007669"/>
    <property type="project" value="UniProtKB-EC"/>
</dbReference>
<evidence type="ECO:0000259" key="2">
    <source>
        <dbReference type="PROSITE" id="PS52039"/>
    </source>
</evidence>